<dbReference type="Proteomes" id="UP000032352">
    <property type="component" value="Chromosome"/>
</dbReference>
<name>A0AAF0CDV5_9GAMM</name>
<evidence type="ECO:0000256" key="3">
    <source>
        <dbReference type="ARBA" id="ARBA00023163"/>
    </source>
</evidence>
<dbReference type="PANTHER" id="PTHR42756:SF1">
    <property type="entry name" value="TRANSCRIPTIONAL REPRESSOR OF EMRAB OPERON"/>
    <property type="match status" value="1"/>
</dbReference>
<dbReference type="KEGG" id="tvd:SG34_023040"/>
<dbReference type="InterPro" id="IPR036390">
    <property type="entry name" value="WH_DNA-bd_sf"/>
</dbReference>
<dbReference type="Pfam" id="PF12802">
    <property type="entry name" value="MarR_2"/>
    <property type="match status" value="1"/>
</dbReference>
<dbReference type="InterPro" id="IPR000835">
    <property type="entry name" value="HTH_MarR-typ"/>
</dbReference>
<dbReference type="GO" id="GO:0003700">
    <property type="term" value="F:DNA-binding transcription factor activity"/>
    <property type="evidence" value="ECO:0007669"/>
    <property type="project" value="InterPro"/>
</dbReference>
<evidence type="ECO:0000313" key="5">
    <source>
        <dbReference type="EMBL" id="WDE08369.1"/>
    </source>
</evidence>
<dbReference type="GO" id="GO:0003677">
    <property type="term" value="F:DNA binding"/>
    <property type="evidence" value="ECO:0007669"/>
    <property type="project" value="UniProtKB-KW"/>
</dbReference>
<reference evidence="5 6" key="2">
    <citation type="journal article" date="2022" name="Mar. Drugs">
        <title>Bioassay-Guided Fractionation Leads to the Detection of Cholic Acid Generated by the Rare Thalassomonas sp.</title>
        <authorList>
            <person name="Pheiffer F."/>
            <person name="Schneider Y.K."/>
            <person name="Hansen E.H."/>
            <person name="Andersen J.H."/>
            <person name="Isaksson J."/>
            <person name="Busche T."/>
            <person name="R C."/>
            <person name="Kalinowski J."/>
            <person name="Zyl L.V."/>
            <person name="Trindade M."/>
        </authorList>
    </citation>
    <scope>NUCLEOTIDE SEQUENCE [LARGE SCALE GENOMIC DNA]</scope>
    <source>
        <strain evidence="5 6">XOM25</strain>
    </source>
</reference>
<protein>
    <submittedName>
        <fullName evidence="5">MarR family transcriptional regulator</fullName>
    </submittedName>
</protein>
<keyword evidence="3" id="KW-0804">Transcription</keyword>
<feature type="domain" description="HTH marR-type" evidence="4">
    <location>
        <begin position="32"/>
        <end position="182"/>
    </location>
</feature>
<gene>
    <name evidence="5" type="ORF">SG34_023040</name>
</gene>
<proteinExistence type="predicted"/>
<organism evidence="5 6">
    <name type="scientific">Thalassomonas viridans</name>
    <dbReference type="NCBI Taxonomy" id="137584"/>
    <lineage>
        <taxon>Bacteria</taxon>
        <taxon>Pseudomonadati</taxon>
        <taxon>Pseudomonadota</taxon>
        <taxon>Gammaproteobacteria</taxon>
        <taxon>Alteromonadales</taxon>
        <taxon>Colwelliaceae</taxon>
        <taxon>Thalassomonas</taxon>
    </lineage>
</organism>
<evidence type="ECO:0000256" key="1">
    <source>
        <dbReference type="ARBA" id="ARBA00023015"/>
    </source>
</evidence>
<dbReference type="Gene3D" id="1.10.10.10">
    <property type="entry name" value="Winged helix-like DNA-binding domain superfamily/Winged helix DNA-binding domain"/>
    <property type="match status" value="1"/>
</dbReference>
<accession>A0AAF0CDV5</accession>
<reference evidence="5 6" key="1">
    <citation type="journal article" date="2015" name="Genome Announc.">
        <title>Draft Genome Sequences of Marine Isolates of Thalassomonas viridans and Thalassomonas actiniarum.</title>
        <authorList>
            <person name="Olonade I."/>
            <person name="van Zyl L.J."/>
            <person name="Trindade M."/>
        </authorList>
    </citation>
    <scope>NUCLEOTIDE SEQUENCE [LARGE SCALE GENOMIC DNA]</scope>
    <source>
        <strain evidence="5 6">XOM25</strain>
    </source>
</reference>
<dbReference type="SUPFAM" id="SSF46785">
    <property type="entry name" value="Winged helix' DNA-binding domain"/>
    <property type="match status" value="1"/>
</dbReference>
<keyword evidence="1" id="KW-0805">Transcription regulation</keyword>
<dbReference type="PANTHER" id="PTHR42756">
    <property type="entry name" value="TRANSCRIPTIONAL REGULATOR, MARR"/>
    <property type="match status" value="1"/>
</dbReference>
<dbReference type="PROSITE" id="PS50995">
    <property type="entry name" value="HTH_MARR_2"/>
    <property type="match status" value="1"/>
</dbReference>
<keyword evidence="6" id="KW-1185">Reference proteome</keyword>
<evidence type="ECO:0000256" key="2">
    <source>
        <dbReference type="ARBA" id="ARBA00023125"/>
    </source>
</evidence>
<dbReference type="SMART" id="SM00347">
    <property type="entry name" value="HTH_MARR"/>
    <property type="match status" value="1"/>
</dbReference>
<keyword evidence="2" id="KW-0238">DNA-binding</keyword>
<dbReference type="AlphaFoldDB" id="A0AAF0CDV5"/>
<dbReference type="InterPro" id="IPR036388">
    <property type="entry name" value="WH-like_DNA-bd_sf"/>
</dbReference>
<evidence type="ECO:0000313" key="6">
    <source>
        <dbReference type="Proteomes" id="UP000032352"/>
    </source>
</evidence>
<evidence type="ECO:0000259" key="4">
    <source>
        <dbReference type="PROSITE" id="PS50995"/>
    </source>
</evidence>
<dbReference type="EMBL" id="CP059733">
    <property type="protein sequence ID" value="WDE08369.1"/>
    <property type="molecule type" value="Genomic_DNA"/>
</dbReference>
<sequence>MQYVGSFYFYGENAKVAACFVNKAKNIKKSARSQAFTLTDKVEKPLDLISHLPFRLAVVSNLLALDRDWKIRNLTDLEPREMRVLLNIGSYMPIKSADIAYQSRLDSYTVSRAVKKLLALGLIESRQDEVKKNVKNLYLNEQGKALYQKLIKAMDERASLLEEVLTDNEKSLFFDMLERIENKTEAILASQASALMEAGLEAPADQKELIRWHKKTNSK</sequence>